<dbReference type="PANTHER" id="PTHR45713:SF15">
    <property type="entry name" value="F5_8 TYPE C DOMAIN-CONTAINING PROTEIN"/>
    <property type="match status" value="1"/>
</dbReference>
<dbReference type="InterPro" id="IPR051941">
    <property type="entry name" value="BG_Antigen-Binding_Lectin"/>
</dbReference>
<dbReference type="SUPFAM" id="SSF49785">
    <property type="entry name" value="Galactose-binding domain-like"/>
    <property type="match status" value="1"/>
</dbReference>
<dbReference type="InterPro" id="IPR016187">
    <property type="entry name" value="CTDL_fold"/>
</dbReference>
<dbReference type="PANTHER" id="PTHR45713">
    <property type="entry name" value="FTP DOMAIN-CONTAINING PROTEIN"/>
    <property type="match status" value="1"/>
</dbReference>
<sequence length="379" mass="41243">MSPGCPQDVASINVAFPGRTTHRQALASTTSAMLHLILVVALGLPLPGQPRRFQRAGQTVLGQESTLTTLKRNQVTDCTRECTPGCGGFEWDEPTKSCQLKPGGPSKAFVSNAKTGSTSFVWNATLAKITDSYTNQNLAAWVGSQKVWIGGRNTWNSSRFRWLDYDEMPGYAGSGGVGFSKWKSGEPKFTDDLAVCLDGGLWVTDERKSKYKGICQYIGPRVKTLANASHASPPTKDGCDVKDTQGGHWCLNDDVCVKKSSSWVEVNPMMQPWFQLDLGARYTVTSVLLLNSQWTNLAMGTVDVRVSNTNLLGNATQSEISAMALCRSVRETNWWRSLSVLHVPCSPVPVTGRYVLVQSVWGVSTALLVEEVAVFGSVP</sequence>
<evidence type="ECO:0000313" key="2">
    <source>
        <dbReference type="EMBL" id="CAD7252966.1"/>
    </source>
</evidence>
<dbReference type="Gene3D" id="2.60.120.260">
    <property type="entry name" value="Galactose-binding domain-like"/>
    <property type="match status" value="1"/>
</dbReference>
<proteinExistence type="predicted"/>
<dbReference type="InterPro" id="IPR001304">
    <property type="entry name" value="C-type_lectin-like"/>
</dbReference>
<dbReference type="PROSITE" id="PS50041">
    <property type="entry name" value="C_TYPE_LECTIN_2"/>
    <property type="match status" value="1"/>
</dbReference>
<dbReference type="InterPro" id="IPR016186">
    <property type="entry name" value="C-type_lectin-like/link_sf"/>
</dbReference>
<dbReference type="SUPFAM" id="SSF56436">
    <property type="entry name" value="C-type lectin-like"/>
    <property type="match status" value="1"/>
</dbReference>
<organism evidence="2">
    <name type="scientific">Darwinula stevensoni</name>
    <dbReference type="NCBI Taxonomy" id="69355"/>
    <lineage>
        <taxon>Eukaryota</taxon>
        <taxon>Metazoa</taxon>
        <taxon>Ecdysozoa</taxon>
        <taxon>Arthropoda</taxon>
        <taxon>Crustacea</taxon>
        <taxon>Oligostraca</taxon>
        <taxon>Ostracoda</taxon>
        <taxon>Podocopa</taxon>
        <taxon>Podocopida</taxon>
        <taxon>Darwinulocopina</taxon>
        <taxon>Darwinuloidea</taxon>
        <taxon>Darwinulidae</taxon>
        <taxon>Darwinula</taxon>
    </lineage>
</organism>
<accession>A0A7R9AF84</accession>
<name>A0A7R9AF84_9CRUS</name>
<evidence type="ECO:0000259" key="1">
    <source>
        <dbReference type="PROSITE" id="PS50041"/>
    </source>
</evidence>
<dbReference type="AlphaFoldDB" id="A0A7R9AF84"/>
<protein>
    <recommendedName>
        <fullName evidence="1">C-type lectin domain-containing protein</fullName>
    </recommendedName>
</protein>
<dbReference type="Gene3D" id="3.10.100.10">
    <property type="entry name" value="Mannose-Binding Protein A, subunit A"/>
    <property type="match status" value="1"/>
</dbReference>
<keyword evidence="3" id="KW-1185">Reference proteome</keyword>
<dbReference type="Proteomes" id="UP000677054">
    <property type="component" value="Unassembled WGS sequence"/>
</dbReference>
<dbReference type="CDD" id="cd00037">
    <property type="entry name" value="CLECT"/>
    <property type="match status" value="1"/>
</dbReference>
<feature type="domain" description="C-type lectin" evidence="1">
    <location>
        <begin position="91"/>
        <end position="216"/>
    </location>
</feature>
<dbReference type="EMBL" id="LR904617">
    <property type="protein sequence ID" value="CAD7252966.1"/>
    <property type="molecule type" value="Genomic_DNA"/>
</dbReference>
<evidence type="ECO:0000313" key="3">
    <source>
        <dbReference type="Proteomes" id="UP000677054"/>
    </source>
</evidence>
<dbReference type="EMBL" id="CAJPEV010005100">
    <property type="protein sequence ID" value="CAG0902744.1"/>
    <property type="molecule type" value="Genomic_DNA"/>
</dbReference>
<dbReference type="InterPro" id="IPR008979">
    <property type="entry name" value="Galactose-bd-like_sf"/>
</dbReference>
<gene>
    <name evidence="2" type="ORF">DSTB1V02_LOCUS12717</name>
</gene>
<reference evidence="2" key="1">
    <citation type="submission" date="2020-11" db="EMBL/GenBank/DDBJ databases">
        <authorList>
            <person name="Tran Van P."/>
        </authorList>
    </citation>
    <scope>NUCLEOTIDE SEQUENCE</scope>
</reference>